<dbReference type="AlphaFoldDB" id="A0A921L4U1"/>
<evidence type="ECO:0000259" key="2">
    <source>
        <dbReference type="PROSITE" id="PS51750"/>
    </source>
</evidence>
<gene>
    <name evidence="3" type="ORF">K8V40_01425</name>
</gene>
<dbReference type="PANTHER" id="PTHR36180:SF2">
    <property type="entry name" value="BRO FAMILY PROTEIN"/>
    <property type="match status" value="1"/>
</dbReference>
<comment type="caution">
    <text evidence="3">The sequence shown here is derived from an EMBL/GenBank/DDBJ whole genome shotgun (WGS) entry which is preliminary data.</text>
</comment>
<dbReference type="PROSITE" id="PS51750">
    <property type="entry name" value="BRO_N"/>
    <property type="match status" value="1"/>
</dbReference>
<dbReference type="InterPro" id="IPR005039">
    <property type="entry name" value="Ant_C"/>
</dbReference>
<dbReference type="PANTHER" id="PTHR36180">
    <property type="entry name" value="DNA-BINDING PROTEIN-RELATED-RELATED"/>
    <property type="match status" value="1"/>
</dbReference>
<evidence type="ECO:0000313" key="4">
    <source>
        <dbReference type="Proteomes" id="UP000722357"/>
    </source>
</evidence>
<organism evidence="3 4">
    <name type="scientific">Phocaeicola plebeius</name>
    <dbReference type="NCBI Taxonomy" id="310297"/>
    <lineage>
        <taxon>Bacteria</taxon>
        <taxon>Pseudomonadati</taxon>
        <taxon>Bacteroidota</taxon>
        <taxon>Bacteroidia</taxon>
        <taxon>Bacteroidales</taxon>
        <taxon>Bacteroidaceae</taxon>
        <taxon>Phocaeicola</taxon>
    </lineage>
</organism>
<dbReference type="GO" id="GO:0003677">
    <property type="term" value="F:DNA binding"/>
    <property type="evidence" value="ECO:0007669"/>
    <property type="project" value="InterPro"/>
</dbReference>
<dbReference type="EMBL" id="DYWE01000016">
    <property type="protein sequence ID" value="HJF80302.1"/>
    <property type="molecule type" value="Genomic_DNA"/>
</dbReference>
<name>A0A921L4U1_9BACT</name>
<feature type="coiled-coil region" evidence="1">
    <location>
        <begin position="125"/>
        <end position="152"/>
    </location>
</feature>
<evidence type="ECO:0000313" key="3">
    <source>
        <dbReference type="EMBL" id="HJF80302.1"/>
    </source>
</evidence>
<dbReference type="Proteomes" id="UP000722357">
    <property type="component" value="Unassembled WGS sequence"/>
</dbReference>
<accession>A0A921L4U1</accession>
<evidence type="ECO:0000256" key="1">
    <source>
        <dbReference type="SAM" id="Coils"/>
    </source>
</evidence>
<keyword evidence="1" id="KW-0175">Coiled coil</keyword>
<dbReference type="Pfam" id="PF02498">
    <property type="entry name" value="Bro-N"/>
    <property type="match status" value="1"/>
</dbReference>
<proteinExistence type="predicted"/>
<feature type="domain" description="Bro-N" evidence="2">
    <location>
        <begin position="1"/>
        <end position="107"/>
    </location>
</feature>
<sequence length="264" mass="29767">MNKIQIFQNEQFGKVRIAMNENEEPLFCLADVCAVIGIANARNVRSRLEEDDVRQMDTIDSMGRNQQVTFITESGLYDVIIRSDSEKAKPFRKWVTSEVLPSIRRHGAYMTQETLEKALTSPDFLIQLATNLKEEKQKRIEAEQNAELAEQTIKSNAPKVLFADAVSTSQRSCLVAELAKILQQNGVNIGQNRLFAWMRENGYLCSKGQYYNQPTQKAMDLGLFELKQTTINKPDGSILVSTTTKVTGKGQVYFVNKFLGKDAA</sequence>
<reference evidence="3" key="2">
    <citation type="submission" date="2021-09" db="EMBL/GenBank/DDBJ databases">
        <authorList>
            <person name="Gilroy R."/>
        </authorList>
    </citation>
    <scope>NUCLEOTIDE SEQUENCE</scope>
    <source>
        <strain evidence="3">9794</strain>
    </source>
</reference>
<dbReference type="SMART" id="SM01040">
    <property type="entry name" value="Bro-N"/>
    <property type="match status" value="1"/>
</dbReference>
<dbReference type="Pfam" id="PF03374">
    <property type="entry name" value="ANT"/>
    <property type="match status" value="1"/>
</dbReference>
<dbReference type="InterPro" id="IPR003497">
    <property type="entry name" value="BRO_N_domain"/>
</dbReference>
<reference evidence="3" key="1">
    <citation type="journal article" date="2021" name="PeerJ">
        <title>Extensive microbial diversity within the chicken gut microbiome revealed by metagenomics and culture.</title>
        <authorList>
            <person name="Gilroy R."/>
            <person name="Ravi A."/>
            <person name="Getino M."/>
            <person name="Pursley I."/>
            <person name="Horton D.L."/>
            <person name="Alikhan N.F."/>
            <person name="Baker D."/>
            <person name="Gharbi K."/>
            <person name="Hall N."/>
            <person name="Watson M."/>
            <person name="Adriaenssens E.M."/>
            <person name="Foster-Nyarko E."/>
            <person name="Jarju S."/>
            <person name="Secka A."/>
            <person name="Antonio M."/>
            <person name="Oren A."/>
            <person name="Chaudhuri R.R."/>
            <person name="La Ragione R."/>
            <person name="Hildebrand F."/>
            <person name="Pallen M.J."/>
        </authorList>
    </citation>
    <scope>NUCLEOTIDE SEQUENCE</scope>
    <source>
        <strain evidence="3">9794</strain>
    </source>
</reference>
<protein>
    <submittedName>
        <fullName evidence="3">Phage antirepressor</fullName>
    </submittedName>
</protein>